<feature type="transmembrane region" description="Helical" evidence="1">
    <location>
        <begin position="62"/>
        <end position="84"/>
    </location>
</feature>
<dbReference type="EMBL" id="BMYF01000003">
    <property type="protein sequence ID" value="GHB29072.1"/>
    <property type="molecule type" value="Genomic_DNA"/>
</dbReference>
<sequence>MKEYIIMILSFLGALFILSSSIGILRKPDVYLRINITGKASTLGIGLLLLSSGLFFNEVSVGTRITATIIFVFLTISIGGHMLARAAYFTKTPTWEKTKLDELAGHYDYETHELRSEIPRKAPELNNETKN</sequence>
<dbReference type="Proteomes" id="UP000642809">
    <property type="component" value="Unassembled WGS sequence"/>
</dbReference>
<evidence type="ECO:0000256" key="1">
    <source>
        <dbReference type="SAM" id="Phobius"/>
    </source>
</evidence>
<dbReference type="GO" id="GO:0015385">
    <property type="term" value="F:sodium:proton antiporter activity"/>
    <property type="evidence" value="ECO:0007669"/>
    <property type="project" value="TreeGrafter"/>
</dbReference>
<gene>
    <name evidence="2" type="primary">mnhG1</name>
    <name evidence="2" type="ORF">GCM10008106_07380</name>
</gene>
<reference evidence="2" key="1">
    <citation type="journal article" date="2014" name="Int. J. Syst. Evol. Microbiol.">
        <title>Complete genome sequence of Corynebacterium casei LMG S-19264T (=DSM 44701T), isolated from a smear-ripened cheese.</title>
        <authorList>
            <consortium name="US DOE Joint Genome Institute (JGI-PGF)"/>
            <person name="Walter F."/>
            <person name="Albersmeier A."/>
            <person name="Kalinowski J."/>
            <person name="Ruckert C."/>
        </authorList>
    </citation>
    <scope>NUCLEOTIDE SEQUENCE</scope>
    <source>
        <strain evidence="2">KCTC 23224</strain>
    </source>
</reference>
<keyword evidence="1" id="KW-1133">Transmembrane helix</keyword>
<accession>A0A8J3G490</accession>
<dbReference type="PANTHER" id="PTHR34703">
    <property type="entry name" value="ANTIPORTER SUBUNIT MNHG2-RELATED"/>
    <property type="match status" value="1"/>
</dbReference>
<organism evidence="2 3">
    <name type="scientific">Mongoliitalea lutea</name>
    <dbReference type="NCBI Taxonomy" id="849756"/>
    <lineage>
        <taxon>Bacteria</taxon>
        <taxon>Pseudomonadati</taxon>
        <taxon>Bacteroidota</taxon>
        <taxon>Cytophagia</taxon>
        <taxon>Cytophagales</taxon>
        <taxon>Cyclobacteriaceae</taxon>
        <taxon>Mongoliitalea</taxon>
    </lineage>
</organism>
<feature type="transmembrane region" description="Helical" evidence="1">
    <location>
        <begin position="37"/>
        <end position="56"/>
    </location>
</feature>
<evidence type="ECO:0000313" key="2">
    <source>
        <dbReference type="EMBL" id="GHB29072.1"/>
    </source>
</evidence>
<keyword evidence="3" id="KW-1185">Reference proteome</keyword>
<feature type="transmembrane region" description="Helical" evidence="1">
    <location>
        <begin position="6"/>
        <end position="25"/>
    </location>
</feature>
<name>A0A8J3G490_9BACT</name>
<dbReference type="PANTHER" id="PTHR34703:SF1">
    <property type="entry name" value="ANTIPORTER SUBUNIT MNHG2-RELATED"/>
    <property type="match status" value="1"/>
</dbReference>
<protein>
    <submittedName>
        <fullName evidence="2">Na(+)/H(+) antiporter subunit G1</fullName>
    </submittedName>
</protein>
<keyword evidence="1" id="KW-0472">Membrane</keyword>
<dbReference type="NCBIfam" id="TIGR01300">
    <property type="entry name" value="CPA3_mnhG_phaG"/>
    <property type="match status" value="1"/>
</dbReference>
<comment type="caution">
    <text evidence="2">The sequence shown here is derived from an EMBL/GenBank/DDBJ whole genome shotgun (WGS) entry which is preliminary data.</text>
</comment>
<dbReference type="AlphaFoldDB" id="A0A8J3G490"/>
<proteinExistence type="predicted"/>
<keyword evidence="1" id="KW-0812">Transmembrane</keyword>
<dbReference type="InterPro" id="IPR005133">
    <property type="entry name" value="PhaG_MnhG_YufB"/>
</dbReference>
<evidence type="ECO:0000313" key="3">
    <source>
        <dbReference type="Proteomes" id="UP000642809"/>
    </source>
</evidence>
<dbReference type="RefSeq" id="WP_189579107.1">
    <property type="nucleotide sequence ID" value="NZ_BMYF01000003.1"/>
</dbReference>
<reference evidence="2" key="2">
    <citation type="submission" date="2020-09" db="EMBL/GenBank/DDBJ databases">
        <authorList>
            <person name="Sun Q."/>
            <person name="Kim S."/>
        </authorList>
    </citation>
    <scope>NUCLEOTIDE SEQUENCE</scope>
    <source>
        <strain evidence="2">KCTC 23224</strain>
    </source>
</reference>
<dbReference type="Pfam" id="PF03334">
    <property type="entry name" value="PhaG_MnhG_YufB"/>
    <property type="match status" value="1"/>
</dbReference>